<dbReference type="AlphaFoldDB" id="A0A4P2PZA6"/>
<feature type="domain" description="Aminotransferase class I/classII large" evidence="7">
    <location>
        <begin position="78"/>
        <end position="452"/>
    </location>
</feature>
<dbReference type="Proteomes" id="UP000295781">
    <property type="component" value="Chromosome"/>
</dbReference>
<proteinExistence type="inferred from homology"/>
<evidence type="ECO:0000256" key="2">
    <source>
        <dbReference type="ARBA" id="ARBA00007441"/>
    </source>
</evidence>
<evidence type="ECO:0000256" key="3">
    <source>
        <dbReference type="ARBA" id="ARBA00022576"/>
    </source>
</evidence>
<dbReference type="InterPro" id="IPR015424">
    <property type="entry name" value="PyrdxlP-dep_Trfase"/>
</dbReference>
<dbReference type="RefSeq" id="WP_242516186.1">
    <property type="nucleotide sequence ID" value="NZ_CP012670.1"/>
</dbReference>
<dbReference type="InterPro" id="IPR004839">
    <property type="entry name" value="Aminotransferase_I/II_large"/>
</dbReference>
<gene>
    <name evidence="8" type="ORF">SOCEGT47_027400</name>
</gene>
<feature type="region of interest" description="Disordered" evidence="6">
    <location>
        <begin position="1"/>
        <end position="42"/>
    </location>
</feature>
<dbReference type="EMBL" id="CP012670">
    <property type="protein sequence ID" value="AUX22239.1"/>
    <property type="molecule type" value="Genomic_DNA"/>
</dbReference>
<dbReference type="PANTHER" id="PTHR46383:SF1">
    <property type="entry name" value="ASPARTATE AMINOTRANSFERASE"/>
    <property type="match status" value="1"/>
</dbReference>
<comment type="cofactor">
    <cofactor evidence="1">
        <name>pyridoxal 5'-phosphate</name>
        <dbReference type="ChEBI" id="CHEBI:597326"/>
    </cofactor>
</comment>
<dbReference type="CDD" id="cd00609">
    <property type="entry name" value="AAT_like"/>
    <property type="match status" value="1"/>
</dbReference>
<dbReference type="SUPFAM" id="SSF53383">
    <property type="entry name" value="PLP-dependent transferases"/>
    <property type="match status" value="1"/>
</dbReference>
<dbReference type="PANTHER" id="PTHR46383">
    <property type="entry name" value="ASPARTATE AMINOTRANSFERASE"/>
    <property type="match status" value="1"/>
</dbReference>
<keyword evidence="4 8" id="KW-0808">Transferase</keyword>
<evidence type="ECO:0000256" key="5">
    <source>
        <dbReference type="ARBA" id="ARBA00022898"/>
    </source>
</evidence>
<sequence length="462" mass="50792">MTEVLREHPEEPAEPPEDGLRPSDPGPAADRENRALPRGEERAVHAFRKVPRTGVIYVTTEAARLGFNASSDEGEDGWCNLGQGQPETGPLPGAPARCAAVPIAGDDQEYAPVAGLWELREAIASLYNRAYRRGMPSRYTAENVAVSGGGRIALTRAAAALGQINLGHFLPDYTAYEELLDVFRLFSPIPILLEGERGYAFSVGDLRREILGRGLSAILASNPCNPTGKHVRGEELAAWVRTAKELDCALLLDEFYSHYVYGMGDVAPMESAARYVEQVDRDPVVIFDGLTKNWRYPGWRVTWTLGPREVIDAVASAGSFLDGGGSKPMQRAAADLLTIEHTRAETTAIHRAFSRKRDLLLDGLRKIGVTVDAEPEGTFYVWGSVADLPPGLDDGHGFFRAALGERVIVVPGEFFDVNPGKRRAGRPSRFRHHVRFSFGPSEEVLVRALRRLERMVGERRRA</sequence>
<dbReference type="EC" id="2.6.1.1" evidence="8"/>
<organism evidence="8 9">
    <name type="scientific">Sorangium cellulosum</name>
    <name type="common">Polyangium cellulosum</name>
    <dbReference type="NCBI Taxonomy" id="56"/>
    <lineage>
        <taxon>Bacteria</taxon>
        <taxon>Pseudomonadati</taxon>
        <taxon>Myxococcota</taxon>
        <taxon>Polyangia</taxon>
        <taxon>Polyangiales</taxon>
        <taxon>Polyangiaceae</taxon>
        <taxon>Sorangium</taxon>
    </lineage>
</organism>
<dbReference type="GO" id="GO:0004069">
    <property type="term" value="F:L-aspartate:2-oxoglutarate aminotransferase activity"/>
    <property type="evidence" value="ECO:0007669"/>
    <property type="project" value="UniProtKB-EC"/>
</dbReference>
<reference evidence="8 9" key="1">
    <citation type="submission" date="2015-09" db="EMBL/GenBank/DDBJ databases">
        <title>Sorangium comparison.</title>
        <authorList>
            <person name="Zaburannyi N."/>
            <person name="Bunk B."/>
            <person name="Overmann J."/>
            <person name="Mueller R."/>
        </authorList>
    </citation>
    <scope>NUCLEOTIDE SEQUENCE [LARGE SCALE GENOMIC DNA]</scope>
    <source>
        <strain evidence="8 9">So ceGT47</strain>
    </source>
</reference>
<feature type="compositionally biased region" description="Basic and acidic residues" evidence="6">
    <location>
        <begin position="29"/>
        <end position="42"/>
    </location>
</feature>
<comment type="similarity">
    <text evidence="2">Belongs to the class-I pyridoxal-phosphate-dependent aminotransferase family.</text>
</comment>
<evidence type="ECO:0000313" key="9">
    <source>
        <dbReference type="Proteomes" id="UP000295781"/>
    </source>
</evidence>
<dbReference type="InterPro" id="IPR050596">
    <property type="entry name" value="AspAT/PAT-like"/>
</dbReference>
<dbReference type="Gene3D" id="3.40.640.10">
    <property type="entry name" value="Type I PLP-dependent aspartate aminotransferase-like (Major domain)"/>
    <property type="match status" value="1"/>
</dbReference>
<dbReference type="InterPro" id="IPR015421">
    <property type="entry name" value="PyrdxlP-dep_Trfase_major"/>
</dbReference>
<keyword evidence="3 8" id="KW-0032">Aminotransferase</keyword>
<evidence type="ECO:0000256" key="6">
    <source>
        <dbReference type="SAM" id="MobiDB-lite"/>
    </source>
</evidence>
<feature type="compositionally biased region" description="Basic and acidic residues" evidence="6">
    <location>
        <begin position="1"/>
        <end position="11"/>
    </location>
</feature>
<dbReference type="GO" id="GO:0006520">
    <property type="term" value="P:amino acid metabolic process"/>
    <property type="evidence" value="ECO:0007669"/>
    <property type="project" value="InterPro"/>
</dbReference>
<accession>A0A4P2PZA6</accession>
<evidence type="ECO:0000256" key="4">
    <source>
        <dbReference type="ARBA" id="ARBA00022679"/>
    </source>
</evidence>
<evidence type="ECO:0000256" key="1">
    <source>
        <dbReference type="ARBA" id="ARBA00001933"/>
    </source>
</evidence>
<dbReference type="Pfam" id="PF00155">
    <property type="entry name" value="Aminotran_1_2"/>
    <property type="match status" value="1"/>
</dbReference>
<evidence type="ECO:0000259" key="7">
    <source>
        <dbReference type="Pfam" id="PF00155"/>
    </source>
</evidence>
<evidence type="ECO:0000313" key="8">
    <source>
        <dbReference type="EMBL" id="AUX22239.1"/>
    </source>
</evidence>
<name>A0A4P2PZA6_SORCE</name>
<dbReference type="GO" id="GO:0030170">
    <property type="term" value="F:pyridoxal phosphate binding"/>
    <property type="evidence" value="ECO:0007669"/>
    <property type="project" value="InterPro"/>
</dbReference>
<protein>
    <submittedName>
        <fullName evidence="8">Aspartate aminotransferase</fullName>
        <ecNumber evidence="8">2.6.1.1</ecNumber>
    </submittedName>
</protein>
<keyword evidence="5" id="KW-0663">Pyridoxal phosphate</keyword>